<reference evidence="2" key="2">
    <citation type="submission" date="2022-01" db="EMBL/GenBank/DDBJ databases">
        <authorList>
            <person name="Yamashiro T."/>
            <person name="Shiraishi A."/>
            <person name="Satake H."/>
            <person name="Nakayama K."/>
        </authorList>
    </citation>
    <scope>NUCLEOTIDE SEQUENCE</scope>
</reference>
<feature type="region of interest" description="Disordered" evidence="1">
    <location>
        <begin position="259"/>
        <end position="320"/>
    </location>
</feature>
<feature type="compositionally biased region" description="Acidic residues" evidence="1">
    <location>
        <begin position="204"/>
        <end position="213"/>
    </location>
</feature>
<evidence type="ECO:0000256" key="1">
    <source>
        <dbReference type="SAM" id="MobiDB-lite"/>
    </source>
</evidence>
<evidence type="ECO:0000313" key="2">
    <source>
        <dbReference type="EMBL" id="GJS78262.1"/>
    </source>
</evidence>
<proteinExistence type="predicted"/>
<evidence type="ECO:0000313" key="3">
    <source>
        <dbReference type="Proteomes" id="UP001151760"/>
    </source>
</evidence>
<comment type="caution">
    <text evidence="2">The sequence shown here is derived from an EMBL/GenBank/DDBJ whole genome shotgun (WGS) entry which is preliminary data.</text>
</comment>
<accession>A0ABQ4YMW7</accession>
<feature type="region of interest" description="Disordered" evidence="1">
    <location>
        <begin position="203"/>
        <end position="246"/>
    </location>
</feature>
<keyword evidence="3" id="KW-1185">Reference proteome</keyword>
<name>A0ABQ4YMW7_9ASTR</name>
<reference evidence="2" key="1">
    <citation type="journal article" date="2022" name="Int. J. Mol. Sci.">
        <title>Draft Genome of Tanacetum Coccineum: Genomic Comparison of Closely Related Tanacetum-Family Plants.</title>
        <authorList>
            <person name="Yamashiro T."/>
            <person name="Shiraishi A."/>
            <person name="Nakayama K."/>
            <person name="Satake H."/>
        </authorList>
    </citation>
    <scope>NUCLEOTIDE SEQUENCE</scope>
</reference>
<gene>
    <name evidence="2" type="ORF">Tco_0728143</name>
</gene>
<protein>
    <submittedName>
        <fullName evidence="2">Uncharacterized protein</fullName>
    </submittedName>
</protein>
<dbReference type="Proteomes" id="UP001151760">
    <property type="component" value="Unassembled WGS sequence"/>
</dbReference>
<feature type="compositionally biased region" description="Acidic residues" evidence="1">
    <location>
        <begin position="289"/>
        <end position="312"/>
    </location>
</feature>
<dbReference type="EMBL" id="BQNB010010512">
    <property type="protein sequence ID" value="GJS78262.1"/>
    <property type="molecule type" value="Genomic_DNA"/>
</dbReference>
<sequence>MSDKSSPLKCLIIEINVWVKSPEGESIFTLLRILMQVAILLLTAWRESHASHYDRVSPKQKYLRYCSERVYLKGSNVQFVVSRSGDCYEDVSRPSVVGVLVTEMVSLEVESEKWKRPLLHWMYDALNVSTDGREEDFFPRNGVSLRDDEKPSCHGRMMRRVRRTEHWDDAPLRWVESVMSSASSAVTYTSVYTDSEPGRVFWGADEEISDGGPEEPQTPPVPQDEDEREPMFIQPHDPDYVPEPIYPEYIPLEDEHEFPAEEQSLPPVVSPTAKSLGYEDGLVDYPMDGGDDGDDDDGDSSGDDADDEEEEEHLAPADSAVVIPTVELVSPPEGTEPVIPPPSTDITTTGARITVRLQASISLPPEAEVKRLLAMPTPPPSPLTSLSPPSAGERLAKCTAPSAHSSPPPVQSPLLPSYGCPTQIQTLRIASTQALVDAVTAALPSPPLPPLPPSLYIPPPVDRRDDVPEFEQPPRKRSCLFALGSRYEVGDSSIARPTEGRGIDYGFVSTLDAEERRRGIREVEYGIRDTWVGPAEAVPEIAPMTMGEVNNRVTELDELHEHYTQDLYALLEDAQDSRTSISQRVTMDLQRVDLLMGDMMTLQETVLIVEEVAYATREAWAHAIRLSQAVHYKLQTHLVQVYETRSQMQQAEMVELRETDRRHQAQMVETLCMMRDIRREIGDMQSELLALRE</sequence>
<organism evidence="2 3">
    <name type="scientific">Tanacetum coccineum</name>
    <dbReference type="NCBI Taxonomy" id="301880"/>
    <lineage>
        <taxon>Eukaryota</taxon>
        <taxon>Viridiplantae</taxon>
        <taxon>Streptophyta</taxon>
        <taxon>Embryophyta</taxon>
        <taxon>Tracheophyta</taxon>
        <taxon>Spermatophyta</taxon>
        <taxon>Magnoliopsida</taxon>
        <taxon>eudicotyledons</taxon>
        <taxon>Gunneridae</taxon>
        <taxon>Pentapetalae</taxon>
        <taxon>asterids</taxon>
        <taxon>campanulids</taxon>
        <taxon>Asterales</taxon>
        <taxon>Asteraceae</taxon>
        <taxon>Asteroideae</taxon>
        <taxon>Anthemideae</taxon>
        <taxon>Anthemidinae</taxon>
        <taxon>Tanacetum</taxon>
    </lineage>
</organism>